<dbReference type="Proteomes" id="UP000196386">
    <property type="component" value="Unassembled WGS sequence"/>
</dbReference>
<feature type="domain" description="Putative glutamine amidotransferase" evidence="1">
    <location>
        <begin position="8"/>
        <end position="248"/>
    </location>
</feature>
<proteinExistence type="predicted"/>
<protein>
    <submittedName>
        <fullName evidence="2">Cytoplasmic protein</fullName>
    </submittedName>
</protein>
<dbReference type="EMBL" id="NFKP01000005">
    <property type="protein sequence ID" value="OUP70147.1"/>
    <property type="molecule type" value="Genomic_DNA"/>
</dbReference>
<reference evidence="3" key="1">
    <citation type="submission" date="2017-04" db="EMBL/GenBank/DDBJ databases">
        <title>Function of individual gut microbiota members based on whole genome sequencing of pure cultures obtained from chicken caecum.</title>
        <authorList>
            <person name="Medvecky M."/>
            <person name="Cejkova D."/>
            <person name="Polansky O."/>
            <person name="Karasova D."/>
            <person name="Kubasova T."/>
            <person name="Cizek A."/>
            <person name="Rychlik I."/>
        </authorList>
    </citation>
    <scope>NUCLEOTIDE SEQUENCE [LARGE SCALE GENOMIC DNA]</scope>
    <source>
        <strain evidence="3">An175</strain>
    </source>
</reference>
<dbReference type="PANTHER" id="PTHR37947:SF1">
    <property type="entry name" value="BLL2462 PROTEIN"/>
    <property type="match status" value="1"/>
</dbReference>
<name>A0A1Y4N1A9_9FIRM</name>
<dbReference type="SUPFAM" id="SSF52317">
    <property type="entry name" value="Class I glutamine amidotransferase-like"/>
    <property type="match status" value="1"/>
</dbReference>
<dbReference type="Pfam" id="PF07090">
    <property type="entry name" value="GATase1_like"/>
    <property type="match status" value="1"/>
</dbReference>
<dbReference type="CDD" id="cd03143">
    <property type="entry name" value="A4_beta-galactosidase_middle_domain"/>
    <property type="match status" value="1"/>
</dbReference>
<evidence type="ECO:0000313" key="3">
    <source>
        <dbReference type="Proteomes" id="UP000196386"/>
    </source>
</evidence>
<dbReference type="AlphaFoldDB" id="A0A1Y4N1A9"/>
<dbReference type="InterPro" id="IPR029062">
    <property type="entry name" value="Class_I_gatase-like"/>
</dbReference>
<dbReference type="InterPro" id="IPR010768">
    <property type="entry name" value="GATase1-like"/>
</dbReference>
<organism evidence="2 3">
    <name type="scientific">Anaerotruncus colihominis</name>
    <dbReference type="NCBI Taxonomy" id="169435"/>
    <lineage>
        <taxon>Bacteria</taxon>
        <taxon>Bacillati</taxon>
        <taxon>Bacillota</taxon>
        <taxon>Clostridia</taxon>
        <taxon>Eubacteriales</taxon>
        <taxon>Oscillospiraceae</taxon>
        <taxon>Anaerotruncus</taxon>
    </lineage>
</organism>
<sequence length="256" mass="27740">MKEERGMRVLFIGETWITHTVHIKGVDSFEQSGFGCGVGWIKKALESGGHEVTHLPAHQAIDAFPDEQQLTQYDVVICSDVGSNTLVLSTPTMVDSRTRPNALESIRRFVAAGGGFAMIGGYMSFQGIGGKAGYAGTPIEQILPVSLQRTDDRVELPEGSVPRVVKAHPIVEGTGDAWPAVLGYNRLLPKEGGEILVRCAGDILVAAGVYERGRTMAFATDCAPHWAPPEFLEWPGYALFWRQAAEWLGSGKRSVS</sequence>
<comment type="caution">
    <text evidence="2">The sequence shown here is derived from an EMBL/GenBank/DDBJ whole genome shotgun (WGS) entry which is preliminary data.</text>
</comment>
<evidence type="ECO:0000259" key="1">
    <source>
        <dbReference type="Pfam" id="PF07090"/>
    </source>
</evidence>
<gene>
    <name evidence="2" type="ORF">B5F11_05780</name>
</gene>
<evidence type="ECO:0000313" key="2">
    <source>
        <dbReference type="EMBL" id="OUP70147.1"/>
    </source>
</evidence>
<dbReference type="Gene3D" id="3.40.50.880">
    <property type="match status" value="1"/>
</dbReference>
<accession>A0A1Y4N1A9</accession>
<dbReference type="PANTHER" id="PTHR37947">
    <property type="entry name" value="BLL2462 PROTEIN"/>
    <property type="match status" value="1"/>
</dbReference>